<organism evidence="1 2">
    <name type="scientific">Portunus trituberculatus</name>
    <name type="common">Swimming crab</name>
    <name type="synonym">Neptunus trituberculatus</name>
    <dbReference type="NCBI Taxonomy" id="210409"/>
    <lineage>
        <taxon>Eukaryota</taxon>
        <taxon>Metazoa</taxon>
        <taxon>Ecdysozoa</taxon>
        <taxon>Arthropoda</taxon>
        <taxon>Crustacea</taxon>
        <taxon>Multicrustacea</taxon>
        <taxon>Malacostraca</taxon>
        <taxon>Eumalacostraca</taxon>
        <taxon>Eucarida</taxon>
        <taxon>Decapoda</taxon>
        <taxon>Pleocyemata</taxon>
        <taxon>Brachyura</taxon>
        <taxon>Eubrachyura</taxon>
        <taxon>Portunoidea</taxon>
        <taxon>Portunidae</taxon>
        <taxon>Portuninae</taxon>
        <taxon>Portunus</taxon>
    </lineage>
</organism>
<gene>
    <name evidence="1" type="ORF">E2C01_030179</name>
</gene>
<dbReference type="OrthoDB" id="6374606at2759"/>
<accession>A0A5B7EQ84</accession>
<proteinExistence type="predicted"/>
<comment type="caution">
    <text evidence="1">The sequence shown here is derived from an EMBL/GenBank/DDBJ whole genome shotgun (WGS) entry which is preliminary data.</text>
</comment>
<protein>
    <submittedName>
        <fullName evidence="1">Uncharacterized protein</fullName>
    </submittedName>
</protein>
<keyword evidence="2" id="KW-1185">Reference proteome</keyword>
<reference evidence="1 2" key="1">
    <citation type="submission" date="2019-05" db="EMBL/GenBank/DDBJ databases">
        <title>Another draft genome of Portunus trituberculatus and its Hox gene families provides insights of decapod evolution.</title>
        <authorList>
            <person name="Jeong J.-H."/>
            <person name="Song I."/>
            <person name="Kim S."/>
            <person name="Choi T."/>
            <person name="Kim D."/>
            <person name="Ryu S."/>
            <person name="Kim W."/>
        </authorList>
    </citation>
    <scope>NUCLEOTIDE SEQUENCE [LARGE SCALE GENOMIC DNA]</scope>
    <source>
        <tissue evidence="1">Muscle</tissue>
    </source>
</reference>
<dbReference type="EMBL" id="VSRR010003586">
    <property type="protein sequence ID" value="MPC36711.1"/>
    <property type="molecule type" value="Genomic_DNA"/>
</dbReference>
<dbReference type="Proteomes" id="UP000324222">
    <property type="component" value="Unassembled WGS sequence"/>
</dbReference>
<sequence length="74" mass="8498">MLESMLEGFNQTLVIDLAMYCDSVQQDWDLWLPYKGMANRPAQHEATKYMLASLLRFPVDLTTGKPPNKRLSAH</sequence>
<name>A0A5B7EQ84_PORTR</name>
<evidence type="ECO:0000313" key="2">
    <source>
        <dbReference type="Proteomes" id="UP000324222"/>
    </source>
</evidence>
<dbReference type="AlphaFoldDB" id="A0A5B7EQ84"/>
<evidence type="ECO:0000313" key="1">
    <source>
        <dbReference type="EMBL" id="MPC36711.1"/>
    </source>
</evidence>